<keyword evidence="2" id="KW-1133">Transmembrane helix</keyword>
<keyword evidence="2" id="KW-0812">Transmembrane</keyword>
<dbReference type="EMBL" id="KZ819662">
    <property type="protein sequence ID" value="PWN29972.1"/>
    <property type="molecule type" value="Genomic_DNA"/>
</dbReference>
<feature type="region of interest" description="Disordered" evidence="1">
    <location>
        <begin position="60"/>
        <end position="82"/>
    </location>
</feature>
<dbReference type="RefSeq" id="XP_025364584.1">
    <property type="nucleotide sequence ID" value="XM_025503885.1"/>
</dbReference>
<reference evidence="3 4" key="1">
    <citation type="journal article" date="2018" name="Mol. Biol. Evol.">
        <title>Broad Genomic Sampling Reveals a Smut Pathogenic Ancestry of the Fungal Clade Ustilaginomycotina.</title>
        <authorList>
            <person name="Kijpornyongpan T."/>
            <person name="Mondo S.J."/>
            <person name="Barry K."/>
            <person name="Sandor L."/>
            <person name="Lee J."/>
            <person name="Lipzen A."/>
            <person name="Pangilinan J."/>
            <person name="LaButti K."/>
            <person name="Hainaut M."/>
            <person name="Henrissat B."/>
            <person name="Grigoriev I.V."/>
            <person name="Spatafora J.W."/>
            <person name="Aime M.C."/>
        </authorList>
    </citation>
    <scope>NUCLEOTIDE SEQUENCE [LARGE SCALE GENOMIC DNA]</scope>
    <source>
        <strain evidence="3 4">MCA 5214</strain>
    </source>
</reference>
<dbReference type="Proteomes" id="UP000245884">
    <property type="component" value="Unassembled WGS sequence"/>
</dbReference>
<feature type="region of interest" description="Disordered" evidence="1">
    <location>
        <begin position="489"/>
        <end position="519"/>
    </location>
</feature>
<dbReference type="GeneID" id="37025708"/>
<feature type="region of interest" description="Disordered" evidence="1">
    <location>
        <begin position="567"/>
        <end position="607"/>
    </location>
</feature>
<dbReference type="OrthoDB" id="4138492at2759"/>
<evidence type="ECO:0000256" key="1">
    <source>
        <dbReference type="SAM" id="MobiDB-lite"/>
    </source>
</evidence>
<feature type="region of interest" description="Disordered" evidence="1">
    <location>
        <begin position="667"/>
        <end position="719"/>
    </location>
</feature>
<dbReference type="STRING" id="1569628.A0A316UXM9"/>
<dbReference type="AlphaFoldDB" id="A0A316UXM9"/>
<evidence type="ECO:0008006" key="5">
    <source>
        <dbReference type="Google" id="ProtNLM"/>
    </source>
</evidence>
<sequence length="719" mass="76474">MISSKDTTTGKKGVIIDDVSLYLLVGVVALLIIGTIIDRWYQPTVHPLILARQADTSATRQKGESPVYRNANSPHGFDLPVRPKKGAEDVKGLLALGAKGDEANKPRQLYDEFKLSNSTFLEQACKFAAGLLDMAGSNAGNIALAVCVETDSIHSLQATVAGALSSDTSSGKAPFSTLVAPPSHLRTEQPPSLPSGVDRLAAVFTTSDQLEAVAQLTGIDSQTIFILATQSDVSEAQRSSSSLKSRLVSFAQLVDRGRTPAPASSQSPTAESAKAILAHYWLSSSWVPVTNYSLTSGVTAYLSLYPTSDEIPTPSDLILVEQHGTHSNSTSHLSASQTPSGLCLALVALYTGAGLAVGALTTSLSDANPSTSPLLHKMRPTIIYASPRGASSLQLALLAVTRRSPLSWLCLTAKTRILRSGAAMVKDSVWDRLLFKRVRHELSLEAVRNITIAGDGWTVPQTMMDTLRAQMACAVGNAWLPRSPLLAAGEGEDAEQRERLAKGGANATPRPPSRGSDAVWTTAPLSQSHIYDLQHFRSNNAGGKSEVPQHVGPPSVSCELKIVVGSEDDSSDAGGQHMRLDSGAAKENRSDALQSKPQAPRDEVRARKGGWQRFLSDDDMAGVVQIRGPCLTGSSLLSSGEEGRWYHTSTCQAGSFRSNGTLLLLPPDIRSEKRKMVPLVGQLSASRPRKGRGGGLNSDSESDGDDNEGDEDEEAKKMK</sequence>
<name>A0A316UXM9_9BASI</name>
<accession>A0A316UXM9</accession>
<feature type="compositionally biased region" description="Acidic residues" evidence="1">
    <location>
        <begin position="700"/>
        <end position="713"/>
    </location>
</feature>
<proteinExistence type="predicted"/>
<evidence type="ECO:0000313" key="3">
    <source>
        <dbReference type="EMBL" id="PWN29972.1"/>
    </source>
</evidence>
<keyword evidence="4" id="KW-1185">Reference proteome</keyword>
<evidence type="ECO:0000256" key="2">
    <source>
        <dbReference type="SAM" id="Phobius"/>
    </source>
</evidence>
<keyword evidence="2" id="KW-0472">Membrane</keyword>
<evidence type="ECO:0000313" key="4">
    <source>
        <dbReference type="Proteomes" id="UP000245884"/>
    </source>
</evidence>
<protein>
    <recommendedName>
        <fullName evidence="5">AMP-dependent synthetase/ligase domain-containing protein</fullName>
    </recommendedName>
</protein>
<feature type="transmembrane region" description="Helical" evidence="2">
    <location>
        <begin position="21"/>
        <end position="41"/>
    </location>
</feature>
<feature type="compositionally biased region" description="Basic and acidic residues" evidence="1">
    <location>
        <begin position="578"/>
        <end position="590"/>
    </location>
</feature>
<gene>
    <name evidence="3" type="ORF">BDZ90DRAFT_1928</name>
</gene>
<organism evidence="3 4">
    <name type="scientific">Jaminaea rosea</name>
    <dbReference type="NCBI Taxonomy" id="1569628"/>
    <lineage>
        <taxon>Eukaryota</taxon>
        <taxon>Fungi</taxon>
        <taxon>Dikarya</taxon>
        <taxon>Basidiomycota</taxon>
        <taxon>Ustilaginomycotina</taxon>
        <taxon>Exobasidiomycetes</taxon>
        <taxon>Microstromatales</taxon>
        <taxon>Microstromatales incertae sedis</taxon>
        <taxon>Jaminaea</taxon>
    </lineage>
</organism>